<proteinExistence type="predicted"/>
<dbReference type="Proteomes" id="UP000030663">
    <property type="component" value="Unassembled WGS sequence"/>
</dbReference>
<keyword evidence="1" id="KW-1133">Transmembrane helix</keyword>
<evidence type="ECO:0000313" key="2">
    <source>
        <dbReference type="EMBL" id="EXK78409.1"/>
    </source>
</evidence>
<dbReference type="InterPro" id="IPR036259">
    <property type="entry name" value="MFS_trans_sf"/>
</dbReference>
<dbReference type="HOGENOM" id="CLU_1917172_0_0_1"/>
<keyword evidence="3" id="KW-1185">Reference proteome</keyword>
<accession>X0BIW7</accession>
<reference evidence="2 3" key="1">
    <citation type="submission" date="2011-11" db="EMBL/GenBank/DDBJ databases">
        <title>The Genome Sequence of Fusarium oxysporum PHW815.</title>
        <authorList>
            <consortium name="The Broad Institute Genome Sequencing Platform"/>
            <person name="Ma L.-J."/>
            <person name="Gale L.R."/>
            <person name="Schwartz D.C."/>
            <person name="Zhou S."/>
            <person name="Corby-Kistler H."/>
            <person name="Young S.K."/>
            <person name="Zeng Q."/>
            <person name="Gargeya S."/>
            <person name="Fitzgerald M."/>
            <person name="Haas B."/>
            <person name="Abouelleil A."/>
            <person name="Alvarado L."/>
            <person name="Arachchi H.M."/>
            <person name="Berlin A."/>
            <person name="Brown A."/>
            <person name="Chapman S.B."/>
            <person name="Chen Z."/>
            <person name="Dunbar C."/>
            <person name="Freedman E."/>
            <person name="Gearin G."/>
            <person name="Goldberg J."/>
            <person name="Griggs A."/>
            <person name="Gujja S."/>
            <person name="Heiman D."/>
            <person name="Howarth C."/>
            <person name="Larson L."/>
            <person name="Lui A."/>
            <person name="MacDonald P.J.P."/>
            <person name="Montmayeur A."/>
            <person name="Murphy C."/>
            <person name="Neiman D."/>
            <person name="Pearson M."/>
            <person name="Priest M."/>
            <person name="Roberts A."/>
            <person name="Saif S."/>
            <person name="Shea T."/>
            <person name="Shenoy N."/>
            <person name="Sisk P."/>
            <person name="Stolte C."/>
            <person name="Sykes S."/>
            <person name="Wortman J."/>
            <person name="Nusbaum C."/>
            <person name="Birren B."/>
        </authorList>
    </citation>
    <scope>NUCLEOTIDE SEQUENCE [LARGE SCALE GENOMIC DNA]</scope>
    <source>
        <strain evidence="2 3">54005</strain>
    </source>
</reference>
<keyword evidence="1" id="KW-0472">Membrane</keyword>
<sequence length="132" mass="14944">MEFTLCVTVYSYYVSNLGYAAANAQAKTAPTYIFAYIVTVFSGWAADRYKQRMSSVVLPNSLAACGFIIMMVTSPVPSLAWSDIVRSISHHGWFVFYLSSCDGLDRSQLCGFDQVCRGYWCHDLIFSTWRDR</sequence>
<keyword evidence="1" id="KW-0812">Transmembrane</keyword>
<protein>
    <recommendedName>
        <fullName evidence="4">Major facilitator superfamily (MFS) profile domain-containing protein</fullName>
    </recommendedName>
</protein>
<feature type="transmembrane region" description="Helical" evidence="1">
    <location>
        <begin position="58"/>
        <end position="81"/>
    </location>
</feature>
<evidence type="ECO:0000313" key="3">
    <source>
        <dbReference type="Proteomes" id="UP000030663"/>
    </source>
</evidence>
<dbReference type="EMBL" id="JH658522">
    <property type="protein sequence ID" value="EXK78409.1"/>
    <property type="molecule type" value="Genomic_DNA"/>
</dbReference>
<evidence type="ECO:0008006" key="4">
    <source>
        <dbReference type="Google" id="ProtNLM"/>
    </source>
</evidence>
<dbReference type="SUPFAM" id="SSF103473">
    <property type="entry name" value="MFS general substrate transporter"/>
    <property type="match status" value="1"/>
</dbReference>
<dbReference type="Gene3D" id="1.20.1250.20">
    <property type="entry name" value="MFS general substrate transporter like domains"/>
    <property type="match status" value="1"/>
</dbReference>
<feature type="transmembrane region" description="Helical" evidence="1">
    <location>
        <begin position="29"/>
        <end position="46"/>
    </location>
</feature>
<name>X0BIW7_FUSOX</name>
<gene>
    <name evidence="2" type="ORF">FOQG_16924</name>
</gene>
<evidence type="ECO:0000256" key="1">
    <source>
        <dbReference type="SAM" id="Phobius"/>
    </source>
</evidence>
<dbReference type="AlphaFoldDB" id="X0BIW7"/>
<organism evidence="2 3">
    <name type="scientific">Fusarium oxysporum f. sp. raphani 54005</name>
    <dbReference type="NCBI Taxonomy" id="1089458"/>
    <lineage>
        <taxon>Eukaryota</taxon>
        <taxon>Fungi</taxon>
        <taxon>Dikarya</taxon>
        <taxon>Ascomycota</taxon>
        <taxon>Pezizomycotina</taxon>
        <taxon>Sordariomycetes</taxon>
        <taxon>Hypocreomycetidae</taxon>
        <taxon>Hypocreales</taxon>
        <taxon>Nectriaceae</taxon>
        <taxon>Fusarium</taxon>
        <taxon>Fusarium oxysporum species complex</taxon>
    </lineage>
</organism>